<reference evidence="2 3" key="1">
    <citation type="submission" date="2017-11" db="EMBL/GenBank/DDBJ databases">
        <title>The genome of Rhizophagus clarus HR1 reveals common genetic basis of auxotrophy among arbuscular mycorrhizal fungi.</title>
        <authorList>
            <person name="Kobayashi Y."/>
        </authorList>
    </citation>
    <scope>NUCLEOTIDE SEQUENCE [LARGE SCALE GENOMIC DNA]</scope>
    <source>
        <strain evidence="2 3">HR1</strain>
    </source>
</reference>
<feature type="region of interest" description="Disordered" evidence="1">
    <location>
        <begin position="153"/>
        <end position="269"/>
    </location>
</feature>
<proteinExistence type="predicted"/>
<accession>A0A2Z6R065</accession>
<organism evidence="2 3">
    <name type="scientific">Rhizophagus clarus</name>
    <dbReference type="NCBI Taxonomy" id="94130"/>
    <lineage>
        <taxon>Eukaryota</taxon>
        <taxon>Fungi</taxon>
        <taxon>Fungi incertae sedis</taxon>
        <taxon>Mucoromycota</taxon>
        <taxon>Glomeromycotina</taxon>
        <taxon>Glomeromycetes</taxon>
        <taxon>Glomerales</taxon>
        <taxon>Glomeraceae</taxon>
        <taxon>Rhizophagus</taxon>
    </lineage>
</organism>
<feature type="compositionally biased region" description="Polar residues" evidence="1">
    <location>
        <begin position="201"/>
        <end position="219"/>
    </location>
</feature>
<keyword evidence="3" id="KW-1185">Reference proteome</keyword>
<feature type="region of interest" description="Disordered" evidence="1">
    <location>
        <begin position="445"/>
        <end position="496"/>
    </location>
</feature>
<evidence type="ECO:0000256" key="1">
    <source>
        <dbReference type="SAM" id="MobiDB-lite"/>
    </source>
</evidence>
<feature type="compositionally biased region" description="Low complexity" evidence="1">
    <location>
        <begin position="220"/>
        <end position="236"/>
    </location>
</feature>
<gene>
    <name evidence="2" type="ORF">RclHR1_25010001</name>
</gene>
<evidence type="ECO:0000313" key="2">
    <source>
        <dbReference type="EMBL" id="GBB95285.1"/>
    </source>
</evidence>
<evidence type="ECO:0008006" key="4">
    <source>
        <dbReference type="Google" id="ProtNLM"/>
    </source>
</evidence>
<dbReference type="Proteomes" id="UP000247702">
    <property type="component" value="Unassembled WGS sequence"/>
</dbReference>
<feature type="compositionally biased region" description="Basic and acidic residues" evidence="1">
    <location>
        <begin position="191"/>
        <end position="200"/>
    </location>
</feature>
<dbReference type="EMBL" id="BEXD01001671">
    <property type="protein sequence ID" value="GBB95285.1"/>
    <property type="molecule type" value="Genomic_DNA"/>
</dbReference>
<name>A0A2Z6R065_9GLOM</name>
<evidence type="ECO:0000313" key="3">
    <source>
        <dbReference type="Proteomes" id="UP000247702"/>
    </source>
</evidence>
<comment type="caution">
    <text evidence="2">The sequence shown here is derived from an EMBL/GenBank/DDBJ whole genome shotgun (WGS) entry which is preliminary data.</text>
</comment>
<sequence length="503" mass="56347">MDANDVKIIKEATANSFKKHLGDIFRTILLRCPQLCEGLTVTTAGAAEIFDKVPDYRLDPGLLTVKPKASQQQVVASTVIATLCNWSFTILLEEHVFPTYDKIALEVDEVIEAQKLRHQSEIYTLKEQLTKNGTAQMPEDHADIPDLDMDLDRAHQSTSSKADPPPTSSETSNTSWKPVLTKNQKKKLKKQEKQAEKSKFLQETASLNSSTASPDSTLDSQKPTLSTPPTQSSTSTKRSDKSDDNSASLTTKKRKNESSKGDNNLIITGYQPEDKDKNLTLDLVVYDIPAKWTNYQLLSELNKWGKVVSVSTRVQKKYQTARVRLTPNHNCLKAYNNGDWTVSLGSIPVRWFPAAWSLSERKQREKFQAAITNIPDDMTIESLFPNGTSGQFINDSNLQSFKVIKEQDGTRTLIGYFATWDALSRRLAKNQMWNQTELAWCKHSTPSFRSPRRQPAAFSSGSSHSSNKKAGSHPVFTGSNRTPLGSRKTRNSNNHEIILTRLI</sequence>
<protein>
    <recommendedName>
        <fullName evidence="4">RRM domain-containing protein</fullName>
    </recommendedName>
</protein>
<dbReference type="AlphaFoldDB" id="A0A2Z6R065"/>